<accession>A0AAV4Y150</accession>
<feature type="region of interest" description="Disordered" evidence="1">
    <location>
        <begin position="44"/>
        <end position="113"/>
    </location>
</feature>
<feature type="compositionally biased region" description="Polar residues" evidence="1">
    <location>
        <begin position="91"/>
        <end position="101"/>
    </location>
</feature>
<dbReference type="EMBL" id="BPLR01001100">
    <property type="protein sequence ID" value="GIY99946.1"/>
    <property type="molecule type" value="Genomic_DNA"/>
</dbReference>
<organism evidence="2 3">
    <name type="scientific">Caerostris extrusa</name>
    <name type="common">Bark spider</name>
    <name type="synonym">Caerostris bankana</name>
    <dbReference type="NCBI Taxonomy" id="172846"/>
    <lineage>
        <taxon>Eukaryota</taxon>
        <taxon>Metazoa</taxon>
        <taxon>Ecdysozoa</taxon>
        <taxon>Arthropoda</taxon>
        <taxon>Chelicerata</taxon>
        <taxon>Arachnida</taxon>
        <taxon>Araneae</taxon>
        <taxon>Araneomorphae</taxon>
        <taxon>Entelegynae</taxon>
        <taxon>Araneoidea</taxon>
        <taxon>Araneidae</taxon>
        <taxon>Caerostris</taxon>
    </lineage>
</organism>
<proteinExistence type="predicted"/>
<reference evidence="2 3" key="1">
    <citation type="submission" date="2021-06" db="EMBL/GenBank/DDBJ databases">
        <title>Caerostris extrusa draft genome.</title>
        <authorList>
            <person name="Kono N."/>
            <person name="Arakawa K."/>
        </authorList>
    </citation>
    <scope>NUCLEOTIDE SEQUENCE [LARGE SCALE GENOMIC DNA]</scope>
</reference>
<gene>
    <name evidence="2" type="primary">AVEN_1144_1</name>
    <name evidence="2" type="ORF">CEXT_534531</name>
</gene>
<feature type="compositionally biased region" description="Basic and acidic residues" evidence="1">
    <location>
        <begin position="45"/>
        <end position="61"/>
    </location>
</feature>
<sequence>MNKNKANRKKKPQRRKTFKSIEESRRTDDIKSCGHLKSCAAPRFRNIDESSSTERDDDYCHKSTLPMRNPTRRSSRQPSLQRSRAVRGSDSLGSTDSNTLRPPSPEGGRQVSLICPHNPTFSLYHYILL</sequence>
<feature type="region of interest" description="Disordered" evidence="1">
    <location>
        <begin position="1"/>
        <end position="29"/>
    </location>
</feature>
<feature type="compositionally biased region" description="Basic and acidic residues" evidence="1">
    <location>
        <begin position="19"/>
        <end position="29"/>
    </location>
</feature>
<name>A0AAV4Y150_CAEEX</name>
<feature type="compositionally biased region" description="Basic residues" evidence="1">
    <location>
        <begin position="1"/>
        <end position="18"/>
    </location>
</feature>
<evidence type="ECO:0000313" key="2">
    <source>
        <dbReference type="EMBL" id="GIY99946.1"/>
    </source>
</evidence>
<evidence type="ECO:0000313" key="3">
    <source>
        <dbReference type="Proteomes" id="UP001054945"/>
    </source>
</evidence>
<protein>
    <submittedName>
        <fullName evidence="2">Uncharacterized protein</fullName>
    </submittedName>
</protein>
<evidence type="ECO:0000256" key="1">
    <source>
        <dbReference type="SAM" id="MobiDB-lite"/>
    </source>
</evidence>
<comment type="caution">
    <text evidence="2">The sequence shown here is derived from an EMBL/GenBank/DDBJ whole genome shotgun (WGS) entry which is preliminary data.</text>
</comment>
<dbReference type="Proteomes" id="UP001054945">
    <property type="component" value="Unassembled WGS sequence"/>
</dbReference>
<dbReference type="AlphaFoldDB" id="A0AAV4Y150"/>
<keyword evidence="3" id="KW-1185">Reference proteome</keyword>